<sequence length="188" mass="20426">MPRPPRDALRTEILAVSLRLFSSIGFRASSLQMIAAGAGCSKAALLYHFSSKSAILQALSTDLVEDIEQMRSVLAEVPAPQRQTRTLELAVAIVVRHRQAIAMLRGIGDVEELRPLAERGAQWAEEMRTGLIGPLPHQRDRVAAMTFEHGLVGACLTLHDLTDEELADELLALGGRIFGLDVPISIPS</sequence>
<evidence type="ECO:0000259" key="3">
    <source>
        <dbReference type="PROSITE" id="PS50977"/>
    </source>
</evidence>
<accession>A0A3L8NX35</accession>
<gene>
    <name evidence="4" type="ORF">D9V37_16455</name>
</gene>
<dbReference type="GO" id="GO:0003700">
    <property type="term" value="F:DNA-binding transcription factor activity"/>
    <property type="evidence" value="ECO:0007669"/>
    <property type="project" value="TreeGrafter"/>
</dbReference>
<reference evidence="4 5" key="1">
    <citation type="submission" date="2018-10" db="EMBL/GenBank/DDBJ databases">
        <title>Marmoricola sp. 4Q3S-7 whole genome shotgun sequence.</title>
        <authorList>
            <person name="Li F."/>
        </authorList>
    </citation>
    <scope>NUCLEOTIDE SEQUENCE [LARGE SCALE GENOMIC DNA]</scope>
    <source>
        <strain evidence="4 5">4Q3S-7</strain>
    </source>
</reference>
<dbReference type="Proteomes" id="UP000281708">
    <property type="component" value="Unassembled WGS sequence"/>
</dbReference>
<feature type="DNA-binding region" description="H-T-H motif" evidence="2">
    <location>
        <begin position="30"/>
        <end position="49"/>
    </location>
</feature>
<evidence type="ECO:0000313" key="4">
    <source>
        <dbReference type="EMBL" id="RLV47735.1"/>
    </source>
</evidence>
<dbReference type="OrthoDB" id="9785164at2"/>
<evidence type="ECO:0000313" key="5">
    <source>
        <dbReference type="Proteomes" id="UP000281708"/>
    </source>
</evidence>
<dbReference type="Pfam" id="PF00440">
    <property type="entry name" value="TetR_N"/>
    <property type="match status" value="1"/>
</dbReference>
<dbReference type="InterPro" id="IPR009057">
    <property type="entry name" value="Homeodomain-like_sf"/>
</dbReference>
<dbReference type="InterPro" id="IPR050109">
    <property type="entry name" value="HTH-type_TetR-like_transc_reg"/>
</dbReference>
<proteinExistence type="predicted"/>
<feature type="domain" description="HTH tetR-type" evidence="3">
    <location>
        <begin position="7"/>
        <end position="67"/>
    </location>
</feature>
<dbReference type="RefSeq" id="WP_121807242.1">
    <property type="nucleotide sequence ID" value="NZ_RDBE01000010.1"/>
</dbReference>
<dbReference type="PRINTS" id="PR00455">
    <property type="entry name" value="HTHTETR"/>
</dbReference>
<comment type="caution">
    <text evidence="4">The sequence shown here is derived from an EMBL/GenBank/DDBJ whole genome shotgun (WGS) entry which is preliminary data.</text>
</comment>
<name>A0A3L8NX35_9ACTN</name>
<dbReference type="GO" id="GO:0000976">
    <property type="term" value="F:transcription cis-regulatory region binding"/>
    <property type="evidence" value="ECO:0007669"/>
    <property type="project" value="TreeGrafter"/>
</dbReference>
<dbReference type="SUPFAM" id="SSF46689">
    <property type="entry name" value="Homeodomain-like"/>
    <property type="match status" value="1"/>
</dbReference>
<protein>
    <submittedName>
        <fullName evidence="4">TetR/AcrR family transcriptional regulator</fullName>
    </submittedName>
</protein>
<dbReference type="PANTHER" id="PTHR30055">
    <property type="entry name" value="HTH-TYPE TRANSCRIPTIONAL REGULATOR RUTR"/>
    <property type="match status" value="1"/>
</dbReference>
<dbReference type="EMBL" id="RDBE01000010">
    <property type="protein sequence ID" value="RLV47735.1"/>
    <property type="molecule type" value="Genomic_DNA"/>
</dbReference>
<dbReference type="AlphaFoldDB" id="A0A3L8NX35"/>
<organism evidence="4 5">
    <name type="scientific">Nocardioides mangrovicus</name>
    <dbReference type="NCBI Taxonomy" id="2478913"/>
    <lineage>
        <taxon>Bacteria</taxon>
        <taxon>Bacillati</taxon>
        <taxon>Actinomycetota</taxon>
        <taxon>Actinomycetes</taxon>
        <taxon>Propionibacteriales</taxon>
        <taxon>Nocardioidaceae</taxon>
        <taxon>Nocardioides</taxon>
    </lineage>
</organism>
<keyword evidence="5" id="KW-1185">Reference proteome</keyword>
<dbReference type="InterPro" id="IPR001647">
    <property type="entry name" value="HTH_TetR"/>
</dbReference>
<evidence type="ECO:0000256" key="1">
    <source>
        <dbReference type="ARBA" id="ARBA00023125"/>
    </source>
</evidence>
<dbReference type="Gene3D" id="1.10.357.10">
    <property type="entry name" value="Tetracycline Repressor, domain 2"/>
    <property type="match status" value="1"/>
</dbReference>
<dbReference type="PROSITE" id="PS50977">
    <property type="entry name" value="HTH_TETR_2"/>
    <property type="match status" value="1"/>
</dbReference>
<dbReference type="PANTHER" id="PTHR30055:SF223">
    <property type="entry name" value="HTH-TYPE TRANSCRIPTIONAL REGULATOR UIDR"/>
    <property type="match status" value="1"/>
</dbReference>
<keyword evidence="1 2" id="KW-0238">DNA-binding</keyword>
<evidence type="ECO:0000256" key="2">
    <source>
        <dbReference type="PROSITE-ProRule" id="PRU00335"/>
    </source>
</evidence>